<comment type="caution">
    <text evidence="2">The sequence shown here is derived from an EMBL/GenBank/DDBJ whole genome shotgun (WGS) entry which is preliminary data.</text>
</comment>
<sequence>MQTTHVSLSNRITEKVRIALSPDELKVINESHLHAGHQPQFNGSGETHIRIKVISKQFIGMNLLSRHKIIYELLKVEIKDELHALSIEAFSPDEKHTLEALA</sequence>
<dbReference type="AlphaFoldDB" id="A0A094Z2Y7"/>
<proteinExistence type="inferred from homology"/>
<evidence type="ECO:0000256" key="1">
    <source>
        <dbReference type="RuleBase" id="RU003860"/>
    </source>
</evidence>
<reference evidence="2 3" key="1">
    <citation type="journal article" date="2015" name="Phytopathology">
        <title>Genomes of Candidatus Liberibacter solanacearum haplotype A from New Zealand and the USA suggest significant genome plasticity in the species.</title>
        <authorList>
            <person name="Thompson S.M."/>
            <person name="Johnson C.P."/>
            <person name="Lu A.Y."/>
            <person name="Frampton R.A."/>
            <person name="Sullivan K.L."/>
            <person name="Fiers M.W."/>
            <person name="Crowhurst R.N."/>
            <person name="Pitman A.R."/>
            <person name="Scott I."/>
            <person name="Gudmestad N.C."/>
            <person name="Smith G.R."/>
        </authorList>
    </citation>
    <scope>NUCLEOTIDE SEQUENCE [LARGE SCALE GENOMIC DNA]</scope>
    <source>
        <strain evidence="2 3">LsoNZ1</strain>
    </source>
</reference>
<protein>
    <submittedName>
        <fullName evidence="2">Cell division protein BolA</fullName>
    </submittedName>
</protein>
<dbReference type="RefSeq" id="WP_034441097.1">
    <property type="nucleotide sequence ID" value="NZ_JMTK01000002.1"/>
</dbReference>
<dbReference type="InterPro" id="IPR036065">
    <property type="entry name" value="BolA-like_sf"/>
</dbReference>
<dbReference type="SUPFAM" id="SSF82657">
    <property type="entry name" value="BolA-like"/>
    <property type="match status" value="1"/>
</dbReference>
<dbReference type="InterPro" id="IPR002634">
    <property type="entry name" value="BolA"/>
</dbReference>
<organism evidence="2 3">
    <name type="scientific">Candidatus Liberibacter solanacearum</name>
    <dbReference type="NCBI Taxonomy" id="556287"/>
    <lineage>
        <taxon>Bacteria</taxon>
        <taxon>Pseudomonadati</taxon>
        <taxon>Pseudomonadota</taxon>
        <taxon>Alphaproteobacteria</taxon>
        <taxon>Hyphomicrobiales</taxon>
        <taxon>Rhizobiaceae</taxon>
        <taxon>Liberibacter</taxon>
    </lineage>
</organism>
<gene>
    <name evidence="2" type="ORF">DJ66_0684</name>
</gene>
<comment type="similarity">
    <text evidence="1">Belongs to the BolA/IbaG family.</text>
</comment>
<dbReference type="EMBL" id="JMTK01000002">
    <property type="protein sequence ID" value="KJZ81954.1"/>
    <property type="molecule type" value="Genomic_DNA"/>
</dbReference>
<evidence type="ECO:0000313" key="3">
    <source>
        <dbReference type="Proteomes" id="UP000033731"/>
    </source>
</evidence>
<dbReference type="Proteomes" id="UP000033731">
    <property type="component" value="Unassembled WGS sequence"/>
</dbReference>
<evidence type="ECO:0000313" key="2">
    <source>
        <dbReference type="EMBL" id="KJZ81954.1"/>
    </source>
</evidence>
<dbReference type="PATRIC" id="fig|556287.8.peg.673"/>
<dbReference type="Pfam" id="PF01722">
    <property type="entry name" value="BolA"/>
    <property type="match status" value="1"/>
</dbReference>
<keyword evidence="2" id="KW-0132">Cell division</keyword>
<dbReference type="PIRSF" id="PIRSF003113">
    <property type="entry name" value="BolA"/>
    <property type="match status" value="1"/>
</dbReference>
<dbReference type="GO" id="GO:0051301">
    <property type="term" value="P:cell division"/>
    <property type="evidence" value="ECO:0007669"/>
    <property type="project" value="UniProtKB-KW"/>
</dbReference>
<dbReference type="PANTHER" id="PTHR46230:SF3">
    <property type="entry name" value="SUFE-LIKE PROTEIN 1, CHLOROPLASTIC_MITOCHONDRIAL"/>
    <property type="match status" value="1"/>
</dbReference>
<dbReference type="GO" id="GO:0016226">
    <property type="term" value="P:iron-sulfur cluster assembly"/>
    <property type="evidence" value="ECO:0007669"/>
    <property type="project" value="TreeGrafter"/>
</dbReference>
<keyword evidence="3" id="KW-1185">Reference proteome</keyword>
<keyword evidence="2" id="KW-0131">Cell cycle</keyword>
<dbReference type="PANTHER" id="PTHR46230">
    <property type="match status" value="1"/>
</dbReference>
<accession>A0A094Z2Y7</accession>
<name>A0A094Z2Y7_9HYPH</name>
<dbReference type="Gene3D" id="3.30.300.90">
    <property type="entry name" value="BolA-like"/>
    <property type="match status" value="1"/>
</dbReference>